<dbReference type="SUPFAM" id="SSF53335">
    <property type="entry name" value="S-adenosyl-L-methionine-dependent methyltransferases"/>
    <property type="match status" value="1"/>
</dbReference>
<evidence type="ECO:0000313" key="2">
    <source>
        <dbReference type="EMBL" id="RKF06516.1"/>
    </source>
</evidence>
<dbReference type="GO" id="GO:0008757">
    <property type="term" value="F:S-adenosylmethionine-dependent methyltransferase activity"/>
    <property type="evidence" value="ECO:0007669"/>
    <property type="project" value="InterPro"/>
</dbReference>
<keyword evidence="2" id="KW-0808">Transferase</keyword>
<accession>A0A3A8A9A3</accession>
<dbReference type="InterPro" id="IPR013216">
    <property type="entry name" value="Methyltransf_11"/>
</dbReference>
<dbReference type="PANTHER" id="PTHR43591">
    <property type="entry name" value="METHYLTRANSFERASE"/>
    <property type="match status" value="1"/>
</dbReference>
<comment type="caution">
    <text evidence="2">The sequence shown here is derived from an EMBL/GenBank/DDBJ whole genome shotgun (WGS) entry which is preliminary data.</text>
</comment>
<name>A0A3A8A9A3_9HYPH</name>
<dbReference type="AlphaFoldDB" id="A0A3A8A9A3"/>
<proteinExistence type="predicted"/>
<reference evidence="2 3" key="1">
    <citation type="journal article" date="2018" name="Int. J. Syst. Bacteriol.">
        <title>Oceaniradius stylonemae gen. nov., sp. nov., isolated from a red alga, Stylonema cornu-cervi.</title>
        <authorList>
            <person name="Jeong S."/>
        </authorList>
    </citation>
    <scope>NUCLEOTIDE SEQUENCE [LARGE SCALE GENOMIC DNA]</scope>
    <source>
        <strain evidence="2 3">StC1</strain>
    </source>
</reference>
<dbReference type="PANTHER" id="PTHR43591:SF24">
    <property type="entry name" value="2-METHOXY-6-POLYPRENYL-1,4-BENZOQUINOL METHYLASE, MITOCHONDRIAL"/>
    <property type="match status" value="1"/>
</dbReference>
<feature type="domain" description="Methyltransferase type 11" evidence="1">
    <location>
        <begin position="93"/>
        <end position="189"/>
    </location>
</feature>
<dbReference type="OrthoDB" id="1853779at2"/>
<dbReference type="InterPro" id="IPR029063">
    <property type="entry name" value="SAM-dependent_MTases_sf"/>
</dbReference>
<dbReference type="EMBL" id="QFWV02000007">
    <property type="protein sequence ID" value="RKF06516.1"/>
    <property type="molecule type" value="Genomic_DNA"/>
</dbReference>
<sequence length="287" mass="32253">MSASYQESVVTLRSKIDEIRTITNSEWIDSLEDRKRKELEFHDRDRDRQNDIQEGSDTYEKFYGNRKYYVATASSRQYTADWIAKHAKGKVFLDYACGNGANAIAAAKAGAELALGLDISPVSVANATQDAAEAGVAETTEFFQADCENTKLPDESVDTIICSGMLHHLDLSFAFPEMRRILKPGGRILAVEALDYNPAIKLYRMMTPDMRTEWEKAHILSLADVRFAKRFFDLGEVRYWHILGIAAAKAGPLAPLLHKADDILVRVPGVQLMAWIFTFELKKPEAN</sequence>
<dbReference type="Gene3D" id="3.40.50.150">
    <property type="entry name" value="Vaccinia Virus protein VP39"/>
    <property type="match status" value="1"/>
</dbReference>
<organism evidence="2 3">
    <name type="scientific">Oceaniradius stylonematis</name>
    <dbReference type="NCBI Taxonomy" id="2184161"/>
    <lineage>
        <taxon>Bacteria</taxon>
        <taxon>Pseudomonadati</taxon>
        <taxon>Pseudomonadota</taxon>
        <taxon>Alphaproteobacteria</taxon>
        <taxon>Hyphomicrobiales</taxon>
        <taxon>Ahrensiaceae</taxon>
        <taxon>Oceaniradius</taxon>
    </lineage>
</organism>
<dbReference type="GO" id="GO:0032259">
    <property type="term" value="P:methylation"/>
    <property type="evidence" value="ECO:0007669"/>
    <property type="project" value="UniProtKB-KW"/>
</dbReference>
<dbReference type="RefSeq" id="WP_120222742.1">
    <property type="nucleotide sequence ID" value="NZ_QFWV02000007.1"/>
</dbReference>
<keyword evidence="3" id="KW-1185">Reference proteome</keyword>
<dbReference type="Proteomes" id="UP000246132">
    <property type="component" value="Unassembled WGS sequence"/>
</dbReference>
<keyword evidence="2" id="KW-0489">Methyltransferase</keyword>
<evidence type="ECO:0000313" key="3">
    <source>
        <dbReference type="Proteomes" id="UP000246132"/>
    </source>
</evidence>
<protein>
    <submittedName>
        <fullName evidence="2">Class I SAM-dependent methyltransferase</fullName>
    </submittedName>
</protein>
<dbReference type="CDD" id="cd02440">
    <property type="entry name" value="AdoMet_MTases"/>
    <property type="match status" value="1"/>
</dbReference>
<evidence type="ECO:0000259" key="1">
    <source>
        <dbReference type="Pfam" id="PF08241"/>
    </source>
</evidence>
<gene>
    <name evidence="2" type="ORF">DEM25_013100</name>
</gene>
<dbReference type="Pfam" id="PF08241">
    <property type="entry name" value="Methyltransf_11"/>
    <property type="match status" value="1"/>
</dbReference>